<dbReference type="Pfam" id="PF02698">
    <property type="entry name" value="DUF218"/>
    <property type="match status" value="1"/>
</dbReference>
<dbReference type="PANTHER" id="PTHR30336">
    <property type="entry name" value="INNER MEMBRANE PROTEIN, PROBABLE PERMEASE"/>
    <property type="match status" value="1"/>
</dbReference>
<dbReference type="RefSeq" id="WP_412778982.1">
    <property type="nucleotide sequence ID" value="NZ_UGHE01000002.1"/>
</dbReference>
<evidence type="ECO:0000313" key="3">
    <source>
        <dbReference type="EMBL" id="STO68789.1"/>
    </source>
</evidence>
<dbReference type="GO" id="GO:0005886">
    <property type="term" value="C:plasma membrane"/>
    <property type="evidence" value="ECO:0007669"/>
    <property type="project" value="TreeGrafter"/>
</dbReference>
<keyword evidence="1" id="KW-1133">Transmembrane helix</keyword>
<dbReference type="GO" id="GO:0000270">
    <property type="term" value="P:peptidoglycan metabolic process"/>
    <property type="evidence" value="ECO:0007669"/>
    <property type="project" value="TreeGrafter"/>
</dbReference>
<name>A0AB38HAY1_9PAST</name>
<accession>A0AB38HAY1</accession>
<proteinExistence type="predicted"/>
<comment type="caution">
    <text evidence="3">The sequence shown here is derived from an EMBL/GenBank/DDBJ whole genome shotgun (WGS) entry which is preliminary data.</text>
</comment>
<reference evidence="3 4" key="1">
    <citation type="submission" date="2018-06" db="EMBL/GenBank/DDBJ databases">
        <authorList>
            <consortium name="Pathogen Informatics"/>
            <person name="Doyle S."/>
        </authorList>
    </citation>
    <scope>NUCLEOTIDE SEQUENCE [LARGE SCALE GENOMIC DNA]</scope>
    <source>
        <strain evidence="3 4">NCTC8540</strain>
    </source>
</reference>
<sequence length="249" mass="28477">MLTKLLISIILPPFNSLILWFLSLFLSKLHLKKSARFCGLLAIFSLYIFSIPYTVTKLHDSLLINQNYSLNEYKQAQAIVVLGGGLRHSNELSAPSSLSIPPIPLERLRYAAFLHKQTQLPILLTGSDINGNSEAKVMQNELKEFFNTPVKWLEEQATNTSLNAYFSKKLLEKENVSTIILVTNEWHMQRAKLTFEKQGFNVLPANVGSGPTPSYYKLDLMYFIPQAISLNTNTQLLKEWIGYWKEKYM</sequence>
<dbReference type="Proteomes" id="UP000254496">
    <property type="component" value="Unassembled WGS sequence"/>
</dbReference>
<feature type="transmembrane region" description="Helical" evidence="1">
    <location>
        <begin position="6"/>
        <end position="25"/>
    </location>
</feature>
<feature type="domain" description="DUF218" evidence="2">
    <location>
        <begin position="77"/>
        <end position="242"/>
    </location>
</feature>
<evidence type="ECO:0000256" key="1">
    <source>
        <dbReference type="SAM" id="Phobius"/>
    </source>
</evidence>
<dbReference type="InterPro" id="IPR051599">
    <property type="entry name" value="Cell_Envelope_Assoc"/>
</dbReference>
<dbReference type="CDD" id="cd06259">
    <property type="entry name" value="YdcF-like"/>
    <property type="match status" value="1"/>
</dbReference>
<evidence type="ECO:0000313" key="4">
    <source>
        <dbReference type="Proteomes" id="UP000254496"/>
    </source>
</evidence>
<feature type="transmembrane region" description="Helical" evidence="1">
    <location>
        <begin position="37"/>
        <end position="55"/>
    </location>
</feature>
<gene>
    <name evidence="3" type="ORF">NCTC8540_01294</name>
</gene>
<dbReference type="Gene3D" id="3.40.50.620">
    <property type="entry name" value="HUPs"/>
    <property type="match status" value="1"/>
</dbReference>
<protein>
    <submittedName>
        <fullName evidence="3">Inner membrane protein</fullName>
    </submittedName>
</protein>
<organism evidence="3 4">
    <name type="scientific">Canicola haemoglobinophilus</name>
    <dbReference type="NCBI Taxonomy" id="733"/>
    <lineage>
        <taxon>Bacteria</taxon>
        <taxon>Pseudomonadati</taxon>
        <taxon>Pseudomonadota</taxon>
        <taxon>Gammaproteobacteria</taxon>
        <taxon>Pasteurellales</taxon>
        <taxon>Pasteurellaceae</taxon>
        <taxon>Canicola</taxon>
    </lineage>
</organism>
<dbReference type="AlphaFoldDB" id="A0AB38HAY1"/>
<dbReference type="GO" id="GO:0043164">
    <property type="term" value="P:Gram-negative-bacterium-type cell wall biogenesis"/>
    <property type="evidence" value="ECO:0007669"/>
    <property type="project" value="TreeGrafter"/>
</dbReference>
<dbReference type="InterPro" id="IPR014729">
    <property type="entry name" value="Rossmann-like_a/b/a_fold"/>
</dbReference>
<dbReference type="InterPro" id="IPR003848">
    <property type="entry name" value="DUF218"/>
</dbReference>
<keyword evidence="1" id="KW-0472">Membrane</keyword>
<dbReference type="EMBL" id="UGHJ01000001">
    <property type="protein sequence ID" value="STO68789.1"/>
    <property type="molecule type" value="Genomic_DNA"/>
</dbReference>
<evidence type="ECO:0000259" key="2">
    <source>
        <dbReference type="Pfam" id="PF02698"/>
    </source>
</evidence>
<dbReference type="PANTHER" id="PTHR30336:SF4">
    <property type="entry name" value="ENVELOPE BIOGENESIS FACTOR ELYC"/>
    <property type="match status" value="1"/>
</dbReference>
<keyword evidence="1" id="KW-0812">Transmembrane</keyword>